<proteinExistence type="predicted"/>
<accession>A0A9E7JIC2</accession>
<evidence type="ECO:0000313" key="2">
    <source>
        <dbReference type="EMBL" id="URD82007.1"/>
    </source>
</evidence>
<protein>
    <submittedName>
        <fullName evidence="2">Uncharacterized protein</fullName>
    </submittedName>
</protein>
<organism evidence="2 3">
    <name type="scientific">Musa troglodytarum</name>
    <name type="common">fe'i banana</name>
    <dbReference type="NCBI Taxonomy" id="320322"/>
    <lineage>
        <taxon>Eukaryota</taxon>
        <taxon>Viridiplantae</taxon>
        <taxon>Streptophyta</taxon>
        <taxon>Embryophyta</taxon>
        <taxon>Tracheophyta</taxon>
        <taxon>Spermatophyta</taxon>
        <taxon>Magnoliopsida</taxon>
        <taxon>Liliopsida</taxon>
        <taxon>Zingiberales</taxon>
        <taxon>Musaceae</taxon>
        <taxon>Musa</taxon>
    </lineage>
</organism>
<feature type="region of interest" description="Disordered" evidence="1">
    <location>
        <begin position="100"/>
        <end position="157"/>
    </location>
</feature>
<sequence>MSRQVGMAAPTLAHYWHMFDKTRVYPLLDTHPSSLAQAVEPRTAMAEAAMADRYSFSRSGDRTKARYDKSHHDEQILNLPLTRSIQGPLRRIDIHSLDQAVERNPLRRKPPYQNDREASSPRHHPRYYSYHSHCQNKVHHTKRSTIRLTEPLLTTSS</sequence>
<name>A0A9E7JIC2_9LILI</name>
<keyword evidence="3" id="KW-1185">Reference proteome</keyword>
<gene>
    <name evidence="2" type="ORF">MUK42_02562</name>
</gene>
<feature type="compositionally biased region" description="Basic residues" evidence="1">
    <location>
        <begin position="134"/>
        <end position="145"/>
    </location>
</feature>
<dbReference type="EMBL" id="CP097503">
    <property type="protein sequence ID" value="URD82007.1"/>
    <property type="molecule type" value="Genomic_DNA"/>
</dbReference>
<dbReference type="AlphaFoldDB" id="A0A9E7JIC2"/>
<dbReference type="Proteomes" id="UP001055439">
    <property type="component" value="Chromosome 10"/>
</dbReference>
<evidence type="ECO:0000313" key="3">
    <source>
        <dbReference type="Proteomes" id="UP001055439"/>
    </source>
</evidence>
<evidence type="ECO:0000256" key="1">
    <source>
        <dbReference type="SAM" id="MobiDB-lite"/>
    </source>
</evidence>
<reference evidence="2" key="1">
    <citation type="submission" date="2022-05" db="EMBL/GenBank/DDBJ databases">
        <title>The Musa troglodytarum L. genome provides insights into the mechanism of non-climacteric behaviour and enrichment of carotenoids.</title>
        <authorList>
            <person name="Wang J."/>
        </authorList>
    </citation>
    <scope>NUCLEOTIDE SEQUENCE</scope>
    <source>
        <tissue evidence="2">Leaf</tissue>
    </source>
</reference>